<proteinExistence type="predicted"/>
<dbReference type="Proteomes" id="UP000675881">
    <property type="component" value="Chromosome 14"/>
</dbReference>
<evidence type="ECO:0000313" key="1">
    <source>
        <dbReference type="EMBL" id="CAF2851681.1"/>
    </source>
</evidence>
<dbReference type="GO" id="GO:0004523">
    <property type="term" value="F:RNA-DNA hybrid ribonuclease activity"/>
    <property type="evidence" value="ECO:0007669"/>
    <property type="project" value="UniProtKB-EC"/>
</dbReference>
<keyword evidence="1" id="KW-0378">Hydrolase</keyword>
<reference evidence="1" key="1">
    <citation type="submission" date="2021-02" db="EMBL/GenBank/DDBJ databases">
        <authorList>
            <person name="Bekaert M."/>
        </authorList>
    </citation>
    <scope>NUCLEOTIDE SEQUENCE</scope>
    <source>
        <strain evidence="1">IoA-00</strain>
    </source>
</reference>
<dbReference type="EMBL" id="HG994593">
    <property type="protein sequence ID" value="CAF2851681.1"/>
    <property type="molecule type" value="Genomic_DNA"/>
</dbReference>
<dbReference type="InterPro" id="IPR002156">
    <property type="entry name" value="RNaseH_domain"/>
</dbReference>
<dbReference type="EC" id="3.1.26.4" evidence="1"/>
<dbReference type="Gene3D" id="3.30.420.10">
    <property type="entry name" value="Ribonuclease H-like superfamily/Ribonuclease H"/>
    <property type="match status" value="1"/>
</dbReference>
<dbReference type="SUPFAM" id="SSF53098">
    <property type="entry name" value="Ribonuclease H-like"/>
    <property type="match status" value="1"/>
</dbReference>
<dbReference type="GO" id="GO:0003676">
    <property type="term" value="F:nucleic acid binding"/>
    <property type="evidence" value="ECO:0007669"/>
    <property type="project" value="InterPro"/>
</dbReference>
<dbReference type="Pfam" id="PF00075">
    <property type="entry name" value="RNase_H"/>
    <property type="match status" value="1"/>
</dbReference>
<organism evidence="1 2">
    <name type="scientific">Lepeophtheirus salmonis</name>
    <name type="common">Salmon louse</name>
    <name type="synonym">Caligus salmonis</name>
    <dbReference type="NCBI Taxonomy" id="72036"/>
    <lineage>
        <taxon>Eukaryota</taxon>
        <taxon>Metazoa</taxon>
        <taxon>Ecdysozoa</taxon>
        <taxon>Arthropoda</taxon>
        <taxon>Crustacea</taxon>
        <taxon>Multicrustacea</taxon>
        <taxon>Hexanauplia</taxon>
        <taxon>Copepoda</taxon>
        <taxon>Siphonostomatoida</taxon>
        <taxon>Caligidae</taxon>
        <taxon>Lepeophtheirus</taxon>
    </lineage>
</organism>
<sequence>MGFLRSSDNYVKVYTDGSRKPPRSGGIGVFFGQCNINNVSERAQEPVESSHCAEVQAATKAIKVLKRHHETNVNLFTDSDVLNENRTNAGNHRWWNEYNAAKSDLGKVIMISI</sequence>
<dbReference type="PROSITE" id="PS50879">
    <property type="entry name" value="RNASE_H_1"/>
    <property type="match status" value="1"/>
</dbReference>
<dbReference type="InterPro" id="IPR012337">
    <property type="entry name" value="RNaseH-like_sf"/>
</dbReference>
<dbReference type="AlphaFoldDB" id="A0A7R8CLC1"/>
<accession>A0A7R8CLC1</accession>
<name>A0A7R8CLC1_LEPSM</name>
<keyword evidence="2" id="KW-1185">Reference proteome</keyword>
<protein>
    <submittedName>
        <fullName evidence="1">RnhA</fullName>
        <ecNumber evidence="1">3.1.26.4</ecNumber>
    </submittedName>
</protein>
<dbReference type="InterPro" id="IPR036397">
    <property type="entry name" value="RNaseH_sf"/>
</dbReference>
<dbReference type="OrthoDB" id="407198at2759"/>
<evidence type="ECO:0000313" key="2">
    <source>
        <dbReference type="Proteomes" id="UP000675881"/>
    </source>
</evidence>
<gene>
    <name evidence="1" type="ORF">LSAA_4891</name>
</gene>